<reference evidence="1" key="1">
    <citation type="journal article" date="2015" name="Nature">
        <title>Complex archaea that bridge the gap between prokaryotes and eukaryotes.</title>
        <authorList>
            <person name="Spang A."/>
            <person name="Saw J.H."/>
            <person name="Jorgensen S.L."/>
            <person name="Zaremba-Niedzwiedzka K."/>
            <person name="Martijn J."/>
            <person name="Lind A.E."/>
            <person name="van Eijk R."/>
            <person name="Schleper C."/>
            <person name="Guy L."/>
            <person name="Ettema T.J."/>
        </authorList>
    </citation>
    <scope>NUCLEOTIDE SEQUENCE</scope>
</reference>
<gene>
    <name evidence="1" type="ORF">LCGC14_1883760</name>
</gene>
<protein>
    <submittedName>
        <fullName evidence="1">Uncharacterized protein</fullName>
    </submittedName>
</protein>
<accession>A0A0F9IFF9</accession>
<evidence type="ECO:0000313" key="1">
    <source>
        <dbReference type="EMBL" id="KKL92530.1"/>
    </source>
</evidence>
<comment type="caution">
    <text evidence="1">The sequence shown here is derived from an EMBL/GenBank/DDBJ whole genome shotgun (WGS) entry which is preliminary data.</text>
</comment>
<proteinExistence type="predicted"/>
<dbReference type="AlphaFoldDB" id="A0A0F9IFF9"/>
<sequence length="105" mass="12327">MNTKKVVKTLIKFARREYSEKRPLSVRVLRLKEAQVFSRGGPIKTLRVNQMKNPYYLVVVEYKKQMRIYSYSLNGVSSGAENLDITKNLLDEIKKKTVKEYEIPK</sequence>
<name>A0A0F9IFF9_9ZZZZ</name>
<organism evidence="1">
    <name type="scientific">marine sediment metagenome</name>
    <dbReference type="NCBI Taxonomy" id="412755"/>
    <lineage>
        <taxon>unclassified sequences</taxon>
        <taxon>metagenomes</taxon>
        <taxon>ecological metagenomes</taxon>
    </lineage>
</organism>
<dbReference type="EMBL" id="LAZR01019438">
    <property type="protein sequence ID" value="KKL92530.1"/>
    <property type="molecule type" value="Genomic_DNA"/>
</dbReference>